<evidence type="ECO:0000313" key="3">
    <source>
        <dbReference type="Proteomes" id="UP000182658"/>
    </source>
</evidence>
<organism evidence="2 3">
    <name type="scientific">Coniochaeta ligniaria NRRL 30616</name>
    <dbReference type="NCBI Taxonomy" id="1408157"/>
    <lineage>
        <taxon>Eukaryota</taxon>
        <taxon>Fungi</taxon>
        <taxon>Dikarya</taxon>
        <taxon>Ascomycota</taxon>
        <taxon>Pezizomycotina</taxon>
        <taxon>Sordariomycetes</taxon>
        <taxon>Sordariomycetidae</taxon>
        <taxon>Coniochaetales</taxon>
        <taxon>Coniochaetaceae</taxon>
        <taxon>Coniochaeta</taxon>
    </lineage>
</organism>
<keyword evidence="1" id="KW-0732">Signal</keyword>
<dbReference type="AlphaFoldDB" id="A0A1J7IMP5"/>
<feature type="chain" id="PRO_5012678906" evidence="1">
    <location>
        <begin position="24"/>
        <end position="377"/>
    </location>
</feature>
<sequence length="377" mass="39497">MFPSFHILLGVLASLAAVQLCWANCYVGVVPYANSVCNAAPDTTANVEIIFVLQDDGSSPTCQEGYAAAGDHIFQVADITFTGSDGVVRTTTAINTVTDIVPQIAGTYSFLFDVPHTAIEDGSVATHNIIYSASGYGFFGTVGFSYVETHVPTLFYTVATSTVTYPDQQFTLTTSTSTETQTTTVTPATATSTVISGTKTTKAKSAVTTTITVTPTTRTIYKSSTSTITSTVTCVSSGAAAKGPRIRGRQQDSSALYSVAHCNGITTTTLTTSTAIVLQPSHTTITETAYTTTTTITTQTAATPIVYKTTVTTVTSTSTATKHTTLDRKTTTSTLGFTVTKWVIPRHTTLGICGAAPQALLAQHANVVVPGLPKTRL</sequence>
<gene>
    <name evidence="2" type="ORF">CONLIGDRAFT_715222</name>
</gene>
<accession>A0A1J7IMP5</accession>
<protein>
    <submittedName>
        <fullName evidence="2">Uncharacterized protein</fullName>
    </submittedName>
</protein>
<evidence type="ECO:0000256" key="1">
    <source>
        <dbReference type="SAM" id="SignalP"/>
    </source>
</evidence>
<dbReference type="Proteomes" id="UP000182658">
    <property type="component" value="Unassembled WGS sequence"/>
</dbReference>
<reference evidence="2 3" key="1">
    <citation type="submission" date="2016-10" db="EMBL/GenBank/DDBJ databases">
        <title>Draft genome sequence of Coniochaeta ligniaria NRRL30616, a lignocellulolytic fungus for bioabatement of inhibitors in plant biomass hydrolysates.</title>
        <authorList>
            <consortium name="DOE Joint Genome Institute"/>
            <person name="Jimenez D.J."/>
            <person name="Hector R.E."/>
            <person name="Riley R."/>
            <person name="Sun H."/>
            <person name="Grigoriev I.V."/>
            <person name="Van Elsas J.D."/>
            <person name="Nichols N.N."/>
        </authorList>
    </citation>
    <scope>NUCLEOTIDE SEQUENCE [LARGE SCALE GENOMIC DNA]</scope>
    <source>
        <strain evidence="2 3">NRRL 30616</strain>
    </source>
</reference>
<dbReference type="EMBL" id="KV875098">
    <property type="protein sequence ID" value="OIW28750.1"/>
    <property type="molecule type" value="Genomic_DNA"/>
</dbReference>
<proteinExistence type="predicted"/>
<evidence type="ECO:0000313" key="2">
    <source>
        <dbReference type="EMBL" id="OIW28750.1"/>
    </source>
</evidence>
<dbReference type="STRING" id="1408157.A0A1J7IMP5"/>
<name>A0A1J7IMP5_9PEZI</name>
<keyword evidence="3" id="KW-1185">Reference proteome</keyword>
<feature type="signal peptide" evidence="1">
    <location>
        <begin position="1"/>
        <end position="23"/>
    </location>
</feature>
<dbReference type="InParanoid" id="A0A1J7IMP5"/>